<feature type="domain" description="Glycosyl hydrolase family 81 N-terminal" evidence="10">
    <location>
        <begin position="128"/>
        <end position="453"/>
    </location>
</feature>
<keyword evidence="4" id="KW-0378">Hydrolase</keyword>
<evidence type="ECO:0000256" key="9">
    <source>
        <dbReference type="SAM" id="SignalP"/>
    </source>
</evidence>
<protein>
    <recommendedName>
        <fullName evidence="3">glucan endo-1,3-beta-D-glucosidase</fullName>
        <ecNumber evidence="3">3.2.1.39</ecNumber>
    </recommendedName>
</protein>
<feature type="chain" id="PRO_5034381160" description="glucan endo-1,3-beta-D-glucosidase" evidence="9">
    <location>
        <begin position="24"/>
        <end position="831"/>
    </location>
</feature>
<dbReference type="PANTHER" id="PTHR31983">
    <property type="entry name" value="ENDO-1,3(4)-BETA-GLUCANASE 1"/>
    <property type="match status" value="1"/>
</dbReference>
<dbReference type="Gene3D" id="1.10.287.1170">
    <property type="entry name" value="glycoside hydrolase family 81 endo-[beta] glucanase"/>
    <property type="match status" value="1"/>
</dbReference>
<accession>A0A8H3F068</accession>
<dbReference type="AlphaFoldDB" id="A0A8H3F068"/>
<evidence type="ECO:0000256" key="1">
    <source>
        <dbReference type="ARBA" id="ARBA00000382"/>
    </source>
</evidence>
<evidence type="ECO:0000313" key="13">
    <source>
        <dbReference type="Proteomes" id="UP000664169"/>
    </source>
</evidence>
<dbReference type="Pfam" id="PF17652">
    <property type="entry name" value="Glyco_hydro81C"/>
    <property type="match status" value="1"/>
</dbReference>
<dbReference type="Proteomes" id="UP000664169">
    <property type="component" value="Unassembled WGS sequence"/>
</dbReference>
<evidence type="ECO:0000256" key="2">
    <source>
        <dbReference type="ARBA" id="ARBA00010730"/>
    </source>
</evidence>
<dbReference type="GO" id="GO:0042973">
    <property type="term" value="F:glucan endo-1,3-beta-D-glucosidase activity"/>
    <property type="evidence" value="ECO:0007669"/>
    <property type="project" value="UniProtKB-EC"/>
</dbReference>
<dbReference type="FunFam" id="1.10.287.1170:FF:000001">
    <property type="entry name" value="Endo-1,3-beta-glucanase Engl1"/>
    <property type="match status" value="1"/>
</dbReference>
<keyword evidence="13" id="KW-1185">Reference proteome</keyword>
<reference evidence="12" key="1">
    <citation type="submission" date="2021-03" db="EMBL/GenBank/DDBJ databases">
        <authorList>
            <person name="Tagirdzhanova G."/>
        </authorList>
    </citation>
    <scope>NUCLEOTIDE SEQUENCE</scope>
</reference>
<evidence type="ECO:0000259" key="10">
    <source>
        <dbReference type="Pfam" id="PF03639"/>
    </source>
</evidence>
<evidence type="ECO:0000256" key="6">
    <source>
        <dbReference type="ARBA" id="ARBA00023295"/>
    </source>
</evidence>
<evidence type="ECO:0000313" key="12">
    <source>
        <dbReference type="EMBL" id="CAF9915882.1"/>
    </source>
</evidence>
<dbReference type="GO" id="GO:0071555">
    <property type="term" value="P:cell wall organization"/>
    <property type="evidence" value="ECO:0007669"/>
    <property type="project" value="UniProtKB-KW"/>
</dbReference>
<dbReference type="EC" id="3.2.1.39" evidence="3"/>
<dbReference type="InterPro" id="IPR040720">
    <property type="entry name" value="GH81_C"/>
</dbReference>
<dbReference type="PANTHER" id="PTHR31983:SF0">
    <property type="entry name" value="GLUCAN ENDO-1,3-BETA-D-GLUCOSIDASE 2"/>
    <property type="match status" value="1"/>
</dbReference>
<dbReference type="Pfam" id="PF03639">
    <property type="entry name" value="Glyco_hydro_81"/>
    <property type="match status" value="1"/>
</dbReference>
<evidence type="ECO:0000256" key="5">
    <source>
        <dbReference type="ARBA" id="ARBA00023277"/>
    </source>
</evidence>
<evidence type="ECO:0000256" key="7">
    <source>
        <dbReference type="ARBA" id="ARBA00023316"/>
    </source>
</evidence>
<dbReference type="GO" id="GO:0052861">
    <property type="term" value="F:endo-1,3(4)-beta-glucanase activity"/>
    <property type="evidence" value="ECO:0007669"/>
    <property type="project" value="InterPro"/>
</dbReference>
<keyword evidence="6" id="KW-0326">Glycosidase</keyword>
<keyword evidence="7" id="KW-0961">Cell wall biogenesis/degradation</keyword>
<dbReference type="FunFam" id="2.70.98.30:FF:000006">
    <property type="entry name" value="Endo-1,3-beta-glucanase Engl1"/>
    <property type="match status" value="1"/>
</dbReference>
<dbReference type="EMBL" id="CAJPDQ010000010">
    <property type="protein sequence ID" value="CAF9915882.1"/>
    <property type="molecule type" value="Genomic_DNA"/>
</dbReference>
<dbReference type="Gene3D" id="2.70.98.30">
    <property type="entry name" value="Golgi alpha-mannosidase II, domain 4"/>
    <property type="match status" value="1"/>
</dbReference>
<comment type="similarity">
    <text evidence="2">Belongs to the glycosyl hydrolase 81 family.</text>
</comment>
<proteinExistence type="inferred from homology"/>
<evidence type="ECO:0000256" key="3">
    <source>
        <dbReference type="ARBA" id="ARBA00012780"/>
    </source>
</evidence>
<sequence>MIPRSNILAQLATILVALGLVHAVPPVRRFNQASGIQKPESTINHVTNTGTLLTSLEMAGYVTSLPFVTSTATSPFPKLKTPLPEAAPQVSQKVPLALTTSIHEIAVDPFKPVATGAAPSQFTTRNQHPVPRLNIQQQSSPLQTNKFYANFYLGDQSFGSFVHPYGLTWSKGGGPMSSWGMAIDHIDYNEKVYGPTEKTLPGQPVQYIINPVGIQDLVLSAAELGSGTTLQTSKLDTFSVNAILSPSNVSNTASITFPMVQGMGFVTAVYKNLTPWIETGHAILSVTPKPFADKSIFKYSVALNNGNTWLVYATPSIQQDPKFTLSSLGSITGPAGFSGVIQIAKISSDKSSEALYDASAGVYATSAALTGNVASTNGSYTITWTKAGATCKPLTMWALPHHVKSLSNSGIKIYRNITLTTTTKGNATAVVGDAWTLVETNLPTSMGFAPWDPDSKMSNTNFPSSVIAKISTAAISELSEDISAQSNLNSMYYSGKALAKFASIIYVAKDILKNDTLVTQGLTKLEKAFSLFSTNQQQFPLVYDNAWGGLVSSAGYINNALLADFGNTAYNDHHFHYSYFIYTAAVIGYLDPKWLNANKDWVNSLVRDASNPSKLDNVYPVFRMFDWYHGHSWAHGLFPAGDSKDEESSSEDTNFAYALKMWGHVIGDSSMEARGNLMLSVLARSLQSYFLYEDDNDVMPPQFIGNKVSGILFENKIDHTTYFGSALEYIQGIHMLPILPHSALIRTRKFVQEEWERFFAEGAVDPASKVQGGWRGILYANLALYDPATSYAFFSQPNFNASYLDGGASLTWYLAYAAGRGGTAPSGCSHV</sequence>
<dbReference type="GO" id="GO:0009986">
    <property type="term" value="C:cell surface"/>
    <property type="evidence" value="ECO:0007669"/>
    <property type="project" value="TreeGrafter"/>
</dbReference>
<feature type="signal peptide" evidence="9">
    <location>
        <begin position="1"/>
        <end position="23"/>
    </location>
</feature>
<keyword evidence="9" id="KW-0732">Signal</keyword>
<dbReference type="InterPro" id="IPR040451">
    <property type="entry name" value="GH81_N"/>
</dbReference>
<organism evidence="12 13">
    <name type="scientific">Gomphillus americanus</name>
    <dbReference type="NCBI Taxonomy" id="1940652"/>
    <lineage>
        <taxon>Eukaryota</taxon>
        <taxon>Fungi</taxon>
        <taxon>Dikarya</taxon>
        <taxon>Ascomycota</taxon>
        <taxon>Pezizomycotina</taxon>
        <taxon>Lecanoromycetes</taxon>
        <taxon>OSLEUM clade</taxon>
        <taxon>Ostropomycetidae</taxon>
        <taxon>Ostropales</taxon>
        <taxon>Graphidaceae</taxon>
        <taxon>Gomphilloideae</taxon>
        <taxon>Gomphillus</taxon>
    </lineage>
</organism>
<feature type="domain" description="Glycosyl hydrolase family 81 C-terminal" evidence="11">
    <location>
        <begin position="465"/>
        <end position="814"/>
    </location>
</feature>
<dbReference type="GO" id="GO:0000272">
    <property type="term" value="P:polysaccharide catabolic process"/>
    <property type="evidence" value="ECO:0007669"/>
    <property type="project" value="UniProtKB-KW"/>
</dbReference>
<dbReference type="OrthoDB" id="4473401at2759"/>
<gene>
    <name evidence="12" type="ORF">GOMPHAMPRED_000881</name>
</gene>
<name>A0A8H3F068_9LECA</name>
<comment type="caution">
    <text evidence="12">The sequence shown here is derived from an EMBL/GenBank/DDBJ whole genome shotgun (WGS) entry which is preliminary data.</text>
</comment>
<evidence type="ECO:0000256" key="4">
    <source>
        <dbReference type="ARBA" id="ARBA00022801"/>
    </source>
</evidence>
<evidence type="ECO:0000259" key="11">
    <source>
        <dbReference type="Pfam" id="PF17652"/>
    </source>
</evidence>
<comment type="catalytic activity">
    <reaction evidence="1">
        <text>Hydrolysis of (1-&gt;3)-beta-D-glucosidic linkages in (1-&gt;3)-beta-D-glucans.</text>
        <dbReference type="EC" id="3.2.1.39"/>
    </reaction>
</comment>
<keyword evidence="5" id="KW-0119">Carbohydrate metabolism</keyword>
<keyword evidence="8" id="KW-0624">Polysaccharide degradation</keyword>
<dbReference type="PROSITE" id="PS52008">
    <property type="entry name" value="GH81"/>
    <property type="match status" value="1"/>
</dbReference>
<dbReference type="InterPro" id="IPR005200">
    <property type="entry name" value="Endo-beta-glucanase"/>
</dbReference>
<evidence type="ECO:0000256" key="8">
    <source>
        <dbReference type="ARBA" id="ARBA00023326"/>
    </source>
</evidence>